<feature type="compositionally biased region" description="Low complexity" evidence="1">
    <location>
        <begin position="74"/>
        <end position="90"/>
    </location>
</feature>
<protein>
    <submittedName>
        <fullName evidence="2">Uncharacterized protein</fullName>
    </submittedName>
</protein>
<feature type="region of interest" description="Disordered" evidence="1">
    <location>
        <begin position="62"/>
        <end position="95"/>
    </location>
</feature>
<proteinExistence type="predicted"/>
<name>A0A918HUW1_9ACTN</name>
<dbReference type="Proteomes" id="UP000636661">
    <property type="component" value="Unassembled WGS sequence"/>
</dbReference>
<reference evidence="2" key="2">
    <citation type="submission" date="2020-09" db="EMBL/GenBank/DDBJ databases">
        <authorList>
            <person name="Sun Q."/>
            <person name="Ohkuma M."/>
        </authorList>
    </citation>
    <scope>NUCLEOTIDE SEQUENCE</scope>
    <source>
        <strain evidence="2">JCM 4391</strain>
    </source>
</reference>
<organism evidence="2 3">
    <name type="scientific">Streptomyces lavendofoliae</name>
    <dbReference type="NCBI Taxonomy" id="67314"/>
    <lineage>
        <taxon>Bacteria</taxon>
        <taxon>Bacillati</taxon>
        <taxon>Actinomycetota</taxon>
        <taxon>Actinomycetes</taxon>
        <taxon>Kitasatosporales</taxon>
        <taxon>Streptomycetaceae</taxon>
        <taxon>Streptomyces</taxon>
    </lineage>
</organism>
<evidence type="ECO:0000313" key="3">
    <source>
        <dbReference type="Proteomes" id="UP000636661"/>
    </source>
</evidence>
<evidence type="ECO:0000313" key="2">
    <source>
        <dbReference type="EMBL" id="GGU24737.1"/>
    </source>
</evidence>
<dbReference type="EMBL" id="BMTP01000002">
    <property type="protein sequence ID" value="GGU24737.1"/>
    <property type="molecule type" value="Genomic_DNA"/>
</dbReference>
<evidence type="ECO:0000256" key="1">
    <source>
        <dbReference type="SAM" id="MobiDB-lite"/>
    </source>
</evidence>
<dbReference type="AlphaFoldDB" id="A0A918HUW1"/>
<keyword evidence="3" id="KW-1185">Reference proteome</keyword>
<comment type="caution">
    <text evidence="2">The sequence shown here is derived from an EMBL/GenBank/DDBJ whole genome shotgun (WGS) entry which is preliminary data.</text>
</comment>
<accession>A0A918HUW1</accession>
<sequence>MALSRDERADNLHSSGRALLAAGVTRFLGARCVVPAHQDSRSRFTEGRKGLAAAFASVGLADRSSGPGPVPLSRMTATTTTPTARFSPARPLREGSGAAMSAQCVVLNAQRVPV</sequence>
<reference evidence="2" key="1">
    <citation type="journal article" date="2014" name="Int. J. Syst. Evol. Microbiol.">
        <title>Complete genome sequence of Corynebacterium casei LMG S-19264T (=DSM 44701T), isolated from a smear-ripened cheese.</title>
        <authorList>
            <consortium name="US DOE Joint Genome Institute (JGI-PGF)"/>
            <person name="Walter F."/>
            <person name="Albersmeier A."/>
            <person name="Kalinowski J."/>
            <person name="Ruckert C."/>
        </authorList>
    </citation>
    <scope>NUCLEOTIDE SEQUENCE</scope>
    <source>
        <strain evidence="2">JCM 4391</strain>
    </source>
</reference>
<gene>
    <name evidence="2" type="ORF">GCM10010274_09190</name>
</gene>